<keyword evidence="3 6" id="KW-0713">Self-incompatibility</keyword>
<keyword evidence="7" id="KW-0472">Membrane</keyword>
<gene>
    <name evidence="8" type="ORF">TCM_003121</name>
</gene>
<proteinExistence type="inferred from homology"/>
<keyword evidence="9" id="KW-1185">Reference proteome</keyword>
<dbReference type="AlphaFoldDB" id="A0A061DMI7"/>
<evidence type="ECO:0000256" key="3">
    <source>
        <dbReference type="ARBA" id="ARBA00022471"/>
    </source>
</evidence>
<keyword evidence="7" id="KW-1133">Transmembrane helix</keyword>
<evidence type="ECO:0000256" key="5">
    <source>
        <dbReference type="ARBA" id="ARBA00022729"/>
    </source>
</evidence>
<evidence type="ECO:0000256" key="2">
    <source>
        <dbReference type="ARBA" id="ARBA00005581"/>
    </source>
</evidence>
<dbReference type="HOGENOM" id="CLU_125658_1_1_1"/>
<evidence type="ECO:0000256" key="7">
    <source>
        <dbReference type="SAM" id="Phobius"/>
    </source>
</evidence>
<dbReference type="eggNOG" id="ENOG502SQIK">
    <property type="taxonomic scope" value="Eukaryota"/>
</dbReference>
<organism evidence="8 9">
    <name type="scientific">Theobroma cacao</name>
    <name type="common">Cacao</name>
    <name type="synonym">Cocoa</name>
    <dbReference type="NCBI Taxonomy" id="3641"/>
    <lineage>
        <taxon>Eukaryota</taxon>
        <taxon>Viridiplantae</taxon>
        <taxon>Streptophyta</taxon>
        <taxon>Embryophyta</taxon>
        <taxon>Tracheophyta</taxon>
        <taxon>Spermatophyta</taxon>
        <taxon>Magnoliopsida</taxon>
        <taxon>eudicotyledons</taxon>
        <taxon>Gunneridae</taxon>
        <taxon>Pentapetalae</taxon>
        <taxon>rosids</taxon>
        <taxon>malvids</taxon>
        <taxon>Malvales</taxon>
        <taxon>Malvaceae</taxon>
        <taxon>Byttnerioideae</taxon>
        <taxon>Theobroma</taxon>
    </lineage>
</organism>
<dbReference type="EMBL" id="CM001879">
    <property type="protein sequence ID" value="EOX94034.1"/>
    <property type="molecule type" value="Genomic_DNA"/>
</dbReference>
<dbReference type="OMA" id="NDCSAND"/>
<comment type="subcellular location">
    <subcellularLocation>
        <location evidence="1 6">Secreted</location>
    </subcellularLocation>
</comment>
<reference evidence="8 9" key="1">
    <citation type="journal article" date="2013" name="Genome Biol.">
        <title>The genome sequence of the most widely cultivated cacao type and its use to identify candidate genes regulating pod color.</title>
        <authorList>
            <person name="Motamayor J.C."/>
            <person name="Mockaitis K."/>
            <person name="Schmutz J."/>
            <person name="Haiminen N."/>
            <person name="Iii D.L."/>
            <person name="Cornejo O."/>
            <person name="Findley S.D."/>
            <person name="Zheng P."/>
            <person name="Utro F."/>
            <person name="Royaert S."/>
            <person name="Saski C."/>
            <person name="Jenkins J."/>
            <person name="Podicheti R."/>
            <person name="Zhao M."/>
            <person name="Scheffler B.E."/>
            <person name="Stack J.C."/>
            <person name="Feltus F.A."/>
            <person name="Mustiga G.M."/>
            <person name="Amores F."/>
            <person name="Phillips W."/>
            <person name="Marelli J.P."/>
            <person name="May G.D."/>
            <person name="Shapiro H."/>
            <person name="Ma J."/>
            <person name="Bustamante C.D."/>
            <person name="Schnell R.J."/>
            <person name="Main D."/>
            <person name="Gilbert D."/>
            <person name="Parida L."/>
            <person name="Kuhn D.N."/>
        </authorList>
    </citation>
    <scope>NUCLEOTIDE SEQUENCE [LARGE SCALE GENOMIC DNA]</scope>
    <source>
        <strain evidence="9">cv. Matina 1-6</strain>
    </source>
</reference>
<dbReference type="Gramene" id="EOX94034">
    <property type="protein sequence ID" value="EOX94034"/>
    <property type="gene ID" value="TCM_003121"/>
</dbReference>
<dbReference type="InterPro" id="IPR010264">
    <property type="entry name" value="Self-incomp_S1"/>
</dbReference>
<keyword evidence="5" id="KW-0732">Signal</keyword>
<sequence length="142" mass="17008">MNPTQNLMIMLVLILCMSQSLVTYSIMNRCRVHVINGFSTNETLEAHCKSKDDDLGLHHIPVHGEFQWKFRTDFFSRTRFSCHMWWSGGQKTLDVFWVDDKFIENECGGGNCRWRSQNDGIYLYSFVHKQYRFKYKWDPWHS</sequence>
<feature type="transmembrane region" description="Helical" evidence="7">
    <location>
        <begin position="7"/>
        <end position="27"/>
    </location>
</feature>
<dbReference type="PANTHER" id="PTHR31232:SF154">
    <property type="entry name" value="S-PROTEIN HOMOLOG"/>
    <property type="match status" value="1"/>
</dbReference>
<dbReference type="InParanoid" id="A0A061DMI7"/>
<evidence type="ECO:0000256" key="4">
    <source>
        <dbReference type="ARBA" id="ARBA00022525"/>
    </source>
</evidence>
<name>A0A061DMI7_THECC</name>
<dbReference type="GO" id="GO:0060320">
    <property type="term" value="P:rejection of self pollen"/>
    <property type="evidence" value="ECO:0007669"/>
    <property type="project" value="UniProtKB-KW"/>
</dbReference>
<dbReference type="Proteomes" id="UP000026915">
    <property type="component" value="Chromosome 1"/>
</dbReference>
<evidence type="ECO:0000256" key="6">
    <source>
        <dbReference type="RuleBase" id="RU367044"/>
    </source>
</evidence>
<evidence type="ECO:0000256" key="1">
    <source>
        <dbReference type="ARBA" id="ARBA00004613"/>
    </source>
</evidence>
<dbReference type="Pfam" id="PF05938">
    <property type="entry name" value="Self-incomp_S1"/>
    <property type="match status" value="1"/>
</dbReference>
<protein>
    <recommendedName>
        <fullName evidence="6">S-protein homolog</fullName>
    </recommendedName>
</protein>
<dbReference type="PANTHER" id="PTHR31232">
    <property type="match status" value="1"/>
</dbReference>
<evidence type="ECO:0000313" key="9">
    <source>
        <dbReference type="Proteomes" id="UP000026915"/>
    </source>
</evidence>
<comment type="similarity">
    <text evidence="2 6">Belongs to the plant self-incompatibility (S1) protein family.</text>
</comment>
<keyword evidence="4 6" id="KW-0964">Secreted</keyword>
<evidence type="ECO:0000313" key="8">
    <source>
        <dbReference type="EMBL" id="EOX94034.1"/>
    </source>
</evidence>
<dbReference type="GO" id="GO:0005576">
    <property type="term" value="C:extracellular region"/>
    <property type="evidence" value="ECO:0007669"/>
    <property type="project" value="UniProtKB-SubCell"/>
</dbReference>
<accession>A0A061DMI7</accession>
<keyword evidence="7" id="KW-0812">Transmembrane</keyword>